<sequence length="1246" mass="144577">MEMKKNPVNQLKKINRQIIFFVPNYVLTCFGNGKFVQFSLNSINYFWLLDTGASLSVIKFEALPISIPIHFEEVVVNGVGGQIISKGYVNLRLNYESNKSFIHKFYVFENLPIKADGILGLDFLTKFGCNIDLDNNNLILKHEFEPPSEIKIFDEPHYQNNTLKIPPRSESIHFIKLKTKLKDDSVIIADELKEDVFLASSIISPGKYTIPVKILNVSDNEISLPAFEPNIYSLSDYEICQFTKTKSKVNRAEQLKNLLKLEHLNNEERNSIESICNKYSDIFYVPGDTLTTTNVCEQKITLKPNSTPVYTKPYRLPQSLKPEIKKQIQDMIKNDIIEEAQSEWSSPILLVPKKSNNNDKKWRLVIDFRKLNEKIVDDKYPLPNITEILDSLTGAVYFTHLDLYQGYYQVNLNKDSRPLTAFTTDTGQYQLKRMPQGLKTSPNFFSKVISISMSGLNFEKCFVYLDDLIVFGRNLDSHNKNLIDVFERLRKVNFKLSPEKCQFMKKEILYLGHVVTKDGVLPDPEKVAILQKYPRPQNTDEVRRFTAFCNYYRKFIKSFSEITVPLNQLCRKNVPFIWTNECESAFQYLKKCLTTPPILQYPNFDADNEFIIQTDASGIAVGAVLCNNDLKPVAYASRPLNKAERQYPTVEKELVAIVWAIKYFKPYIFGREFTILTDHKPLVYLFGMKDPSTRLMKFRLLLEEFNFKVVYIKGNENVVADALSRIVVTSDELKRMNEQFVNVMTRGQKKRLEQQLIESKKSGENSGDIDLPTDKWPDQPRVVDILKKPYDSVEMIFMKEEELQKLRNKNEIREEYECFSIIEKKGALCINLNFKACFSRAEFVQKLSWYCEQVDIKEICIVKTKDNVEFVKDLCNEIKLREKWSGPRICILRGVTSITQENERNFILNDYHLLPTSGHAGVRRMVNNIKRRYYWPNIDKDVQEYVKKCSKCQLMKHSRHTKQPMEVTSTASSAFEKIFLDLVGPLDKDIDDNCYILSIQCELSKFVLAYPLKNKETVTVARTFVNNFILIFGIPKIIATDRGTEFVSSTMNEVSNLLGIQKLTSTSYHHQSIGALENAHKHLGSFLRIQCEKHHDSWSYWLPYWCFGFNNTVHTATKYTPYELVFGKPSNIPSRVIDDNNTVSPLYNHDDYALNLKYRLQTACKDARNNLVLSKEKQKQYYDKTTNPIVYEKDSLILVKNETGRKLHPLYEGPYIVIEDLGCNVKIQKNNKYEIVHKNRTKMFNS</sequence>
<dbReference type="InterPro" id="IPR041373">
    <property type="entry name" value="RT_RNaseH"/>
</dbReference>
<dbReference type="CDD" id="cd01647">
    <property type="entry name" value="RT_LTR"/>
    <property type="match status" value="1"/>
</dbReference>
<protein>
    <recommendedName>
        <fullName evidence="1">RNA-directed DNA polymerase</fullName>
        <ecNumber evidence="1">2.7.7.49</ecNumber>
    </recommendedName>
</protein>
<comment type="caution">
    <text evidence="11">The sequence shown here is derived from an EMBL/GenBank/DDBJ whole genome shotgun (WGS) entry which is preliminary data.</text>
</comment>
<dbReference type="PANTHER" id="PTHR37984">
    <property type="entry name" value="PROTEIN CBG26694"/>
    <property type="match status" value="1"/>
</dbReference>
<evidence type="ECO:0000256" key="2">
    <source>
        <dbReference type="ARBA" id="ARBA00022679"/>
    </source>
</evidence>
<dbReference type="InterPro" id="IPR001584">
    <property type="entry name" value="Integrase_cat-core"/>
</dbReference>
<evidence type="ECO:0000313" key="11">
    <source>
        <dbReference type="EMBL" id="KAG7306538.1"/>
    </source>
</evidence>
<dbReference type="CDD" id="cd09274">
    <property type="entry name" value="RNase_HI_RT_Ty3"/>
    <property type="match status" value="1"/>
</dbReference>
<evidence type="ECO:0000259" key="10">
    <source>
        <dbReference type="PROSITE" id="PS50994"/>
    </source>
</evidence>
<dbReference type="PROSITE" id="PS50994">
    <property type="entry name" value="INTEGRASE"/>
    <property type="match status" value="1"/>
</dbReference>
<dbReference type="SUPFAM" id="SSF56672">
    <property type="entry name" value="DNA/RNA polymerases"/>
    <property type="match status" value="1"/>
</dbReference>
<dbReference type="Proteomes" id="UP000823941">
    <property type="component" value="Chromosome 11"/>
</dbReference>
<keyword evidence="5" id="KW-0255">Endonuclease</keyword>
<dbReference type="InterPro" id="IPR036397">
    <property type="entry name" value="RNaseH_sf"/>
</dbReference>
<dbReference type="CDD" id="cd00303">
    <property type="entry name" value="retropepsin_like"/>
    <property type="match status" value="1"/>
</dbReference>
<feature type="domain" description="Peptidase A2" evidence="8">
    <location>
        <begin position="45"/>
        <end position="123"/>
    </location>
</feature>
<dbReference type="Pfam" id="PF17921">
    <property type="entry name" value="Integrase_H2C2"/>
    <property type="match status" value="1"/>
</dbReference>
<evidence type="ECO:0000259" key="9">
    <source>
        <dbReference type="PROSITE" id="PS50878"/>
    </source>
</evidence>
<evidence type="ECO:0000259" key="8">
    <source>
        <dbReference type="PROSITE" id="PS50175"/>
    </source>
</evidence>
<evidence type="ECO:0000256" key="6">
    <source>
        <dbReference type="ARBA" id="ARBA00022801"/>
    </source>
</evidence>
<keyword evidence="6" id="KW-0378">Hydrolase</keyword>
<keyword evidence="2" id="KW-0808">Transferase</keyword>
<organism evidence="11 12">
    <name type="scientific">Plutella xylostella</name>
    <name type="common">Diamondback moth</name>
    <name type="synonym">Plutella maculipennis</name>
    <dbReference type="NCBI Taxonomy" id="51655"/>
    <lineage>
        <taxon>Eukaryota</taxon>
        <taxon>Metazoa</taxon>
        <taxon>Ecdysozoa</taxon>
        <taxon>Arthropoda</taxon>
        <taxon>Hexapoda</taxon>
        <taxon>Insecta</taxon>
        <taxon>Pterygota</taxon>
        <taxon>Neoptera</taxon>
        <taxon>Endopterygota</taxon>
        <taxon>Lepidoptera</taxon>
        <taxon>Glossata</taxon>
        <taxon>Ditrysia</taxon>
        <taxon>Yponomeutoidea</taxon>
        <taxon>Plutellidae</taxon>
        <taxon>Plutella</taxon>
    </lineage>
</organism>
<dbReference type="PROSITE" id="PS50878">
    <property type="entry name" value="RT_POL"/>
    <property type="match status" value="1"/>
</dbReference>
<dbReference type="InterPro" id="IPR000477">
    <property type="entry name" value="RT_dom"/>
</dbReference>
<dbReference type="EC" id="2.7.7.49" evidence="1"/>
<feature type="domain" description="Reverse transcriptase" evidence="9">
    <location>
        <begin position="332"/>
        <end position="515"/>
    </location>
</feature>
<dbReference type="SUPFAM" id="SSF50630">
    <property type="entry name" value="Acid proteases"/>
    <property type="match status" value="1"/>
</dbReference>
<name>A0ABQ7QND2_PLUXY</name>
<dbReference type="InterPro" id="IPR018061">
    <property type="entry name" value="Retropepsins"/>
</dbReference>
<dbReference type="Gene3D" id="3.10.10.10">
    <property type="entry name" value="HIV Type 1 Reverse Transcriptase, subunit A, domain 1"/>
    <property type="match status" value="1"/>
</dbReference>
<dbReference type="InterPro" id="IPR050951">
    <property type="entry name" value="Retrovirus_Pol_polyprotein"/>
</dbReference>
<evidence type="ECO:0000256" key="7">
    <source>
        <dbReference type="ARBA" id="ARBA00022918"/>
    </source>
</evidence>
<dbReference type="SUPFAM" id="SSF53098">
    <property type="entry name" value="Ribonuclease H-like"/>
    <property type="match status" value="1"/>
</dbReference>
<reference evidence="11 12" key="1">
    <citation type="submission" date="2021-06" db="EMBL/GenBank/DDBJ databases">
        <title>A haploid diamondback moth (Plutella xylostella L.) genome assembly resolves 31 chromosomes and identifies a diamide resistance mutation.</title>
        <authorList>
            <person name="Ward C.M."/>
            <person name="Perry K.D."/>
            <person name="Baker G."/>
            <person name="Powis K."/>
            <person name="Heckel D.G."/>
            <person name="Baxter S.W."/>
        </authorList>
    </citation>
    <scope>NUCLEOTIDE SEQUENCE [LARGE SCALE GENOMIC DNA]</scope>
    <source>
        <strain evidence="11 12">LV</strain>
        <tissue evidence="11">Single pupa</tissue>
    </source>
</reference>
<dbReference type="Pfam" id="PF00665">
    <property type="entry name" value="rve"/>
    <property type="match status" value="1"/>
</dbReference>
<dbReference type="Gene3D" id="2.40.70.10">
    <property type="entry name" value="Acid Proteases"/>
    <property type="match status" value="1"/>
</dbReference>
<dbReference type="InterPro" id="IPR043502">
    <property type="entry name" value="DNA/RNA_pol_sf"/>
</dbReference>
<dbReference type="Pfam" id="PF00077">
    <property type="entry name" value="RVP"/>
    <property type="match status" value="1"/>
</dbReference>
<dbReference type="InterPro" id="IPR043128">
    <property type="entry name" value="Rev_trsase/Diguanyl_cyclase"/>
</dbReference>
<proteinExistence type="predicted"/>
<keyword evidence="7" id="KW-0695">RNA-directed DNA polymerase</keyword>
<dbReference type="InterPro" id="IPR021109">
    <property type="entry name" value="Peptidase_aspartic_dom_sf"/>
</dbReference>
<keyword evidence="3" id="KW-0548">Nucleotidyltransferase</keyword>
<dbReference type="EMBL" id="JAHIBW010000011">
    <property type="protein sequence ID" value="KAG7306538.1"/>
    <property type="molecule type" value="Genomic_DNA"/>
</dbReference>
<evidence type="ECO:0000313" key="12">
    <source>
        <dbReference type="Proteomes" id="UP000823941"/>
    </source>
</evidence>
<dbReference type="Pfam" id="PF00078">
    <property type="entry name" value="RVT_1"/>
    <property type="match status" value="1"/>
</dbReference>
<dbReference type="Pfam" id="PF17917">
    <property type="entry name" value="RT_RNaseH"/>
    <property type="match status" value="1"/>
</dbReference>
<accession>A0ABQ7QND2</accession>
<dbReference type="PANTHER" id="PTHR37984:SF5">
    <property type="entry name" value="PROTEIN NYNRIN-LIKE"/>
    <property type="match status" value="1"/>
</dbReference>
<evidence type="ECO:0000256" key="1">
    <source>
        <dbReference type="ARBA" id="ARBA00012493"/>
    </source>
</evidence>
<evidence type="ECO:0000256" key="4">
    <source>
        <dbReference type="ARBA" id="ARBA00022722"/>
    </source>
</evidence>
<evidence type="ECO:0000256" key="5">
    <source>
        <dbReference type="ARBA" id="ARBA00022759"/>
    </source>
</evidence>
<feature type="domain" description="Integrase catalytic" evidence="10">
    <location>
        <begin position="960"/>
        <end position="1129"/>
    </location>
</feature>
<gene>
    <name evidence="11" type="ORF">JYU34_007900</name>
</gene>
<dbReference type="Gene3D" id="3.30.420.10">
    <property type="entry name" value="Ribonuclease H-like superfamily/Ribonuclease H"/>
    <property type="match status" value="1"/>
</dbReference>
<dbReference type="PROSITE" id="PS50175">
    <property type="entry name" value="ASP_PROT_RETROV"/>
    <property type="match status" value="1"/>
</dbReference>
<dbReference type="Gene3D" id="1.10.340.70">
    <property type="match status" value="1"/>
</dbReference>
<dbReference type="Gene3D" id="3.30.70.270">
    <property type="match status" value="2"/>
</dbReference>
<dbReference type="InterPro" id="IPR001995">
    <property type="entry name" value="Peptidase_A2_cat"/>
</dbReference>
<evidence type="ECO:0000256" key="3">
    <source>
        <dbReference type="ARBA" id="ARBA00022695"/>
    </source>
</evidence>
<keyword evidence="12" id="KW-1185">Reference proteome</keyword>
<dbReference type="InterPro" id="IPR041588">
    <property type="entry name" value="Integrase_H2C2"/>
</dbReference>
<keyword evidence="4" id="KW-0540">Nuclease</keyword>
<dbReference type="Gene3D" id="3.10.20.370">
    <property type="match status" value="1"/>
</dbReference>
<dbReference type="InterPro" id="IPR012337">
    <property type="entry name" value="RNaseH-like_sf"/>
</dbReference>